<dbReference type="Gene3D" id="3.40.50.2000">
    <property type="entry name" value="Glycogen Phosphorylase B"/>
    <property type="match status" value="1"/>
</dbReference>
<dbReference type="Proteomes" id="UP000694580">
    <property type="component" value="Chromosome 15"/>
</dbReference>
<dbReference type="FunFam" id="3.40.50.2000:FF:000066">
    <property type="entry name" value="UDP-glucuronosyltransferase 1-1"/>
    <property type="match status" value="1"/>
</dbReference>
<evidence type="ECO:0000313" key="12">
    <source>
        <dbReference type="Proteomes" id="UP000694580"/>
    </source>
</evidence>
<comment type="subcellular location">
    <subcellularLocation>
        <location evidence="1">Membrane</location>
        <topology evidence="1">Single-pass membrane protein</topology>
    </subcellularLocation>
</comment>
<protein>
    <recommendedName>
        <fullName evidence="3">glucuronosyltransferase</fullName>
        <ecNumber evidence="3">2.4.1.17</ecNumber>
    </recommendedName>
</protein>
<reference evidence="11" key="2">
    <citation type="submission" date="2025-08" db="UniProtKB">
        <authorList>
            <consortium name="Ensembl"/>
        </authorList>
    </citation>
    <scope>IDENTIFICATION</scope>
</reference>
<name>A0AAY4DIP8_9TELE</name>
<evidence type="ECO:0000256" key="3">
    <source>
        <dbReference type="ARBA" id="ARBA00012544"/>
    </source>
</evidence>
<evidence type="ECO:0000256" key="2">
    <source>
        <dbReference type="ARBA" id="ARBA00009995"/>
    </source>
</evidence>
<evidence type="ECO:0000256" key="10">
    <source>
        <dbReference type="SAM" id="SignalP"/>
    </source>
</evidence>
<dbReference type="Pfam" id="PF00201">
    <property type="entry name" value="UDPGT"/>
    <property type="match status" value="1"/>
</dbReference>
<dbReference type="AlphaFoldDB" id="A0AAY4DIP8"/>
<dbReference type="GeneTree" id="ENSGT00940000159677"/>
<dbReference type="PANTHER" id="PTHR48043">
    <property type="entry name" value="EG:EG0003.4 PROTEIN-RELATED"/>
    <property type="match status" value="1"/>
</dbReference>
<keyword evidence="5" id="KW-0808">Transferase</keyword>
<reference evidence="11" key="3">
    <citation type="submission" date="2025-09" db="UniProtKB">
        <authorList>
            <consortium name="Ensembl"/>
        </authorList>
    </citation>
    <scope>IDENTIFICATION</scope>
</reference>
<evidence type="ECO:0000256" key="1">
    <source>
        <dbReference type="ARBA" id="ARBA00004167"/>
    </source>
</evidence>
<evidence type="ECO:0000256" key="7">
    <source>
        <dbReference type="ARBA" id="ARBA00022729"/>
    </source>
</evidence>
<sequence>MVRTNALYVLAVHFFIYSTALAARPGRMTAQPGKLLVVPMDGSHWIGIKAVAEEMGKRGHRVLVVMPEVSMRLGPGIHYSTRTYPVPYGKNDLLDTMVTRQSNRLHANKTSFFERVGTFMSGMKNFSEFVRVTAESLLLNEELVEFLKEQKFDALLTNPVIPTGAVLARKLSLPPVYLLRGIPCGLDLASAACPSPPSYVPRFFTRYTDNMSFGERVVNTLAALVEPLVCKIFYWEFDGLASRVLQEDTTVAEILAGAPIWLERYDFTLEKPRPLMPNMVLIGGINCGIRSPLAKVSIFLFSLTCL</sequence>
<keyword evidence="8" id="KW-0472">Membrane</keyword>
<keyword evidence="6" id="KW-0812">Transmembrane</keyword>
<dbReference type="GO" id="GO:0016020">
    <property type="term" value="C:membrane"/>
    <property type="evidence" value="ECO:0007669"/>
    <property type="project" value="UniProtKB-SubCell"/>
</dbReference>
<feature type="signal peptide" evidence="10">
    <location>
        <begin position="1"/>
        <end position="22"/>
    </location>
</feature>
<evidence type="ECO:0000256" key="5">
    <source>
        <dbReference type="ARBA" id="ARBA00022679"/>
    </source>
</evidence>
<keyword evidence="7 10" id="KW-0732">Signal</keyword>
<dbReference type="InterPro" id="IPR050271">
    <property type="entry name" value="UDP-glycosyltransferase"/>
</dbReference>
<dbReference type="PANTHER" id="PTHR48043:SF161">
    <property type="entry name" value="UDP GLUCURONOSYLTRANSFERASE FAMILY 1 MEMBER A1"/>
    <property type="match status" value="1"/>
</dbReference>
<proteinExistence type="inferred from homology"/>
<dbReference type="SUPFAM" id="SSF53756">
    <property type="entry name" value="UDP-Glycosyltransferase/glycogen phosphorylase"/>
    <property type="match status" value="1"/>
</dbReference>
<dbReference type="EC" id="2.4.1.17" evidence="3"/>
<keyword evidence="4" id="KW-0328">Glycosyltransferase</keyword>
<dbReference type="Ensembl" id="ENSDCDT00010055168.1">
    <property type="protein sequence ID" value="ENSDCDP00010045024.1"/>
    <property type="gene ID" value="ENSDCDG00010027782.1"/>
</dbReference>
<feature type="chain" id="PRO_5044242613" description="glucuronosyltransferase" evidence="10">
    <location>
        <begin position="23"/>
        <end position="306"/>
    </location>
</feature>
<evidence type="ECO:0000256" key="4">
    <source>
        <dbReference type="ARBA" id="ARBA00022676"/>
    </source>
</evidence>
<evidence type="ECO:0000313" key="11">
    <source>
        <dbReference type="Ensembl" id="ENSDCDP00010045024.1"/>
    </source>
</evidence>
<keyword evidence="12" id="KW-1185">Reference proteome</keyword>
<reference evidence="11 12" key="1">
    <citation type="submission" date="2020-06" db="EMBL/GenBank/DDBJ databases">
        <authorList>
            <consortium name="Wellcome Sanger Institute Data Sharing"/>
        </authorList>
    </citation>
    <scope>NUCLEOTIDE SEQUENCE [LARGE SCALE GENOMIC DNA]</scope>
</reference>
<comment type="similarity">
    <text evidence="2">Belongs to the UDP-glycosyltransferase family.</text>
</comment>
<evidence type="ECO:0000256" key="8">
    <source>
        <dbReference type="ARBA" id="ARBA00022989"/>
    </source>
</evidence>
<organism evidence="11 12">
    <name type="scientific">Denticeps clupeoides</name>
    <name type="common">denticle herring</name>
    <dbReference type="NCBI Taxonomy" id="299321"/>
    <lineage>
        <taxon>Eukaryota</taxon>
        <taxon>Metazoa</taxon>
        <taxon>Chordata</taxon>
        <taxon>Craniata</taxon>
        <taxon>Vertebrata</taxon>
        <taxon>Euteleostomi</taxon>
        <taxon>Actinopterygii</taxon>
        <taxon>Neopterygii</taxon>
        <taxon>Teleostei</taxon>
        <taxon>Clupei</taxon>
        <taxon>Clupeiformes</taxon>
        <taxon>Denticipitoidei</taxon>
        <taxon>Denticipitidae</taxon>
        <taxon>Denticeps</taxon>
    </lineage>
</organism>
<keyword evidence="8" id="KW-1133">Transmembrane helix</keyword>
<dbReference type="GO" id="GO:0015020">
    <property type="term" value="F:glucuronosyltransferase activity"/>
    <property type="evidence" value="ECO:0007669"/>
    <property type="project" value="UniProtKB-EC"/>
</dbReference>
<dbReference type="InterPro" id="IPR002213">
    <property type="entry name" value="UDP_glucos_trans"/>
</dbReference>
<evidence type="ECO:0000256" key="9">
    <source>
        <dbReference type="ARBA" id="ARBA00023180"/>
    </source>
</evidence>
<accession>A0AAY4DIP8</accession>
<evidence type="ECO:0000256" key="6">
    <source>
        <dbReference type="ARBA" id="ARBA00022692"/>
    </source>
</evidence>
<keyword evidence="9" id="KW-0325">Glycoprotein</keyword>